<dbReference type="CDD" id="cd00067">
    <property type="entry name" value="GAL4"/>
    <property type="match status" value="1"/>
</dbReference>
<dbReference type="AlphaFoldDB" id="A0A0C3C5Z8"/>
<gene>
    <name evidence="3" type="ORF">OIDMADRAFT_34888</name>
</gene>
<accession>A0A0C3C5Z8</accession>
<protein>
    <recommendedName>
        <fullName evidence="2">Zn(2)-C6 fungal-type domain-containing protein</fullName>
    </recommendedName>
</protein>
<organism evidence="3 4">
    <name type="scientific">Oidiodendron maius (strain Zn)</name>
    <dbReference type="NCBI Taxonomy" id="913774"/>
    <lineage>
        <taxon>Eukaryota</taxon>
        <taxon>Fungi</taxon>
        <taxon>Dikarya</taxon>
        <taxon>Ascomycota</taxon>
        <taxon>Pezizomycotina</taxon>
        <taxon>Leotiomycetes</taxon>
        <taxon>Leotiomycetes incertae sedis</taxon>
        <taxon>Myxotrichaceae</taxon>
        <taxon>Oidiodendron</taxon>
    </lineage>
</organism>
<sequence>MKRSTRLNRPHTKSKSGCTSCKARKIKCDECRPICRNCSRWRRATIACVFMPETSPESLDPFTVIDYWDSTMTVEDRQRASADDATSPATSVHPSTLQTIGCITSGNNNSNPRCSSNATDNTIVSYSISPRDSDLGLFQHFISSVSWTMPVIDDAKMQELWTLDTPQLALRHNHVLEAMLGMAALHLRVHDPTNPVLILTSSRHLTNALRSYHVAADLVTEHSTQALLVTVIMLEIQTKLFRCLSVGRRYTLPLDVIQLSQGTKHLLDQTQIWAWTEQSNISKFLCDISMALAEAPLQLIGRHRALVTLLEGVDAVDESVPAYDCSLEYLVAMHSAIHESTSAEVVRHRIMACTTLLTTKLAELLISNDARALAILARAFSLWKTVEGPWWMKGVAEYEVKGIASLMPIDSAWLMERPLELISGRRAWDQKLS</sequence>
<dbReference type="InterPro" id="IPR001138">
    <property type="entry name" value="Zn2Cys6_DnaBD"/>
</dbReference>
<dbReference type="PANTHER" id="PTHR47657">
    <property type="entry name" value="STEROL REGULATORY ELEMENT-BINDING PROTEIN ECM22"/>
    <property type="match status" value="1"/>
</dbReference>
<dbReference type="HOGENOM" id="CLU_024934_6_0_1"/>
<keyword evidence="4" id="KW-1185">Reference proteome</keyword>
<proteinExistence type="predicted"/>
<dbReference type="GO" id="GO:0000981">
    <property type="term" value="F:DNA-binding transcription factor activity, RNA polymerase II-specific"/>
    <property type="evidence" value="ECO:0007669"/>
    <property type="project" value="InterPro"/>
</dbReference>
<dbReference type="PROSITE" id="PS50048">
    <property type="entry name" value="ZN2_CY6_FUNGAL_2"/>
    <property type="match status" value="1"/>
</dbReference>
<dbReference type="Pfam" id="PF00172">
    <property type="entry name" value="Zn_clus"/>
    <property type="match status" value="1"/>
</dbReference>
<dbReference type="GO" id="GO:0008270">
    <property type="term" value="F:zinc ion binding"/>
    <property type="evidence" value="ECO:0007669"/>
    <property type="project" value="InterPro"/>
</dbReference>
<dbReference type="InterPro" id="IPR036864">
    <property type="entry name" value="Zn2-C6_fun-type_DNA-bd_sf"/>
</dbReference>
<dbReference type="SMART" id="SM00066">
    <property type="entry name" value="GAL4"/>
    <property type="match status" value="1"/>
</dbReference>
<reference evidence="4" key="2">
    <citation type="submission" date="2015-01" db="EMBL/GenBank/DDBJ databases">
        <title>Evolutionary Origins and Diversification of the Mycorrhizal Mutualists.</title>
        <authorList>
            <consortium name="DOE Joint Genome Institute"/>
            <consortium name="Mycorrhizal Genomics Consortium"/>
            <person name="Kohler A."/>
            <person name="Kuo A."/>
            <person name="Nagy L.G."/>
            <person name="Floudas D."/>
            <person name="Copeland A."/>
            <person name="Barry K.W."/>
            <person name="Cichocki N."/>
            <person name="Veneault-Fourrey C."/>
            <person name="LaButti K."/>
            <person name="Lindquist E.A."/>
            <person name="Lipzen A."/>
            <person name="Lundell T."/>
            <person name="Morin E."/>
            <person name="Murat C."/>
            <person name="Riley R."/>
            <person name="Ohm R."/>
            <person name="Sun H."/>
            <person name="Tunlid A."/>
            <person name="Henrissat B."/>
            <person name="Grigoriev I.V."/>
            <person name="Hibbett D.S."/>
            <person name="Martin F."/>
        </authorList>
    </citation>
    <scope>NUCLEOTIDE SEQUENCE [LARGE SCALE GENOMIC DNA]</scope>
    <source>
        <strain evidence="4">Zn</strain>
    </source>
</reference>
<evidence type="ECO:0000313" key="3">
    <source>
        <dbReference type="EMBL" id="KIM94318.1"/>
    </source>
</evidence>
<dbReference type="EMBL" id="KN832890">
    <property type="protein sequence ID" value="KIM94318.1"/>
    <property type="molecule type" value="Genomic_DNA"/>
</dbReference>
<evidence type="ECO:0000259" key="2">
    <source>
        <dbReference type="PROSITE" id="PS50048"/>
    </source>
</evidence>
<reference evidence="3 4" key="1">
    <citation type="submission" date="2014-04" db="EMBL/GenBank/DDBJ databases">
        <authorList>
            <consortium name="DOE Joint Genome Institute"/>
            <person name="Kuo A."/>
            <person name="Martino E."/>
            <person name="Perotto S."/>
            <person name="Kohler A."/>
            <person name="Nagy L.G."/>
            <person name="Floudas D."/>
            <person name="Copeland A."/>
            <person name="Barry K.W."/>
            <person name="Cichocki N."/>
            <person name="Veneault-Fourrey C."/>
            <person name="LaButti K."/>
            <person name="Lindquist E.A."/>
            <person name="Lipzen A."/>
            <person name="Lundell T."/>
            <person name="Morin E."/>
            <person name="Murat C."/>
            <person name="Sun H."/>
            <person name="Tunlid A."/>
            <person name="Henrissat B."/>
            <person name="Grigoriev I.V."/>
            <person name="Hibbett D.S."/>
            <person name="Martin F."/>
            <person name="Nordberg H.P."/>
            <person name="Cantor M.N."/>
            <person name="Hua S.X."/>
        </authorList>
    </citation>
    <scope>NUCLEOTIDE SEQUENCE [LARGE SCALE GENOMIC DNA]</scope>
    <source>
        <strain evidence="3 4">Zn</strain>
    </source>
</reference>
<dbReference type="PANTHER" id="PTHR47657:SF14">
    <property type="entry name" value="ZN(2)-C6 FUNGAL-TYPE DOMAIN-CONTAINING PROTEIN"/>
    <property type="match status" value="1"/>
</dbReference>
<dbReference type="Proteomes" id="UP000054321">
    <property type="component" value="Unassembled WGS sequence"/>
</dbReference>
<name>A0A0C3C5Z8_OIDMZ</name>
<keyword evidence="1" id="KW-0539">Nucleus</keyword>
<dbReference type="InParanoid" id="A0A0C3C5Z8"/>
<feature type="domain" description="Zn(2)-C6 fungal-type" evidence="2">
    <location>
        <begin position="17"/>
        <end position="50"/>
    </location>
</feature>
<evidence type="ECO:0000313" key="4">
    <source>
        <dbReference type="Proteomes" id="UP000054321"/>
    </source>
</evidence>
<dbReference type="SUPFAM" id="SSF57701">
    <property type="entry name" value="Zn2/Cys6 DNA-binding domain"/>
    <property type="match status" value="1"/>
</dbReference>
<dbReference type="InterPro" id="IPR052400">
    <property type="entry name" value="Zn2-C6_fungal_TF"/>
</dbReference>
<evidence type="ECO:0000256" key="1">
    <source>
        <dbReference type="ARBA" id="ARBA00023242"/>
    </source>
</evidence>
<dbReference type="Gene3D" id="4.10.240.10">
    <property type="entry name" value="Zn(2)-C6 fungal-type DNA-binding domain"/>
    <property type="match status" value="1"/>
</dbReference>
<dbReference type="OrthoDB" id="3546279at2759"/>
<dbReference type="STRING" id="913774.A0A0C3C5Z8"/>